<feature type="domain" description="Response regulatory" evidence="3">
    <location>
        <begin position="16"/>
        <end position="130"/>
    </location>
</feature>
<dbReference type="SUPFAM" id="SSF109604">
    <property type="entry name" value="HD-domain/PDEase-like"/>
    <property type="match status" value="1"/>
</dbReference>
<dbReference type="Gene3D" id="3.40.50.2300">
    <property type="match status" value="1"/>
</dbReference>
<sequence length="499" mass="58356">MLNKIKELREISQNFSVLYVEDDLPIQNSVSKYLKKIFKNIECANNGLEALDKYKKDMYDIVITDISMPKMNGIEMIEEIVKINNEQEILVTTAHNELNYLHSSINLGVNGYVVKPYDYEVLNNELYKISKKINKFKENENFKQQLDNMVKQKTSELQSLVEFQSKNYDKTLYSMVELIERRDTYTAGHSKRVAHYSELIARDMGYPENECKLLHQAAILHDVGKISTPDAILLNPNSLNDIEYKLIQEHVEVSYKLLKKIPMFESLCDIVYSHHERYDGKGYPRKLKGDEIHPMAHILIIADAFDSMTTNRIYKSRKTVSEALDEIQCLSAKQFHPDVVKYALITLKDIIIDENINQLPKTRLEQERFAYFYKDRLSSLYNHHYLDIVLMKNERDNAFKHLYIIKLQQFSKYNNEYGWKAGDKVLAKIGNYLHESVEKALIFRVFGDDFVIISDSKTDVEAITKGINNILENIYVTFFIKHIKLKTNKITKVSQLERI</sequence>
<evidence type="ECO:0000313" key="8">
    <source>
        <dbReference type="Proteomes" id="UP000326944"/>
    </source>
</evidence>
<dbReference type="InterPro" id="IPR052020">
    <property type="entry name" value="Cyclic_di-GMP/3'3'-cGAMP_PDE"/>
</dbReference>
<dbReference type="Gene3D" id="1.10.3210.10">
    <property type="entry name" value="Hypothetical protein af1432"/>
    <property type="match status" value="1"/>
</dbReference>
<dbReference type="InterPro" id="IPR011006">
    <property type="entry name" value="CheY-like_superfamily"/>
</dbReference>
<dbReference type="SUPFAM" id="SSF55073">
    <property type="entry name" value="Nucleotide cyclase"/>
    <property type="match status" value="1"/>
</dbReference>
<feature type="domain" description="GGDEF" evidence="4">
    <location>
        <begin position="398"/>
        <end position="499"/>
    </location>
</feature>
<evidence type="ECO:0000259" key="5">
    <source>
        <dbReference type="PROSITE" id="PS51831"/>
    </source>
</evidence>
<keyword evidence="8" id="KW-1185">Reference proteome</keyword>
<organism evidence="7 8">
    <name type="scientific">Sulfurimonas lithotrophica</name>
    <dbReference type="NCBI Taxonomy" id="2590022"/>
    <lineage>
        <taxon>Bacteria</taxon>
        <taxon>Pseudomonadati</taxon>
        <taxon>Campylobacterota</taxon>
        <taxon>Epsilonproteobacteria</taxon>
        <taxon>Campylobacterales</taxon>
        <taxon>Sulfurimonadaceae</taxon>
        <taxon>Sulfurimonas</taxon>
    </lineage>
</organism>
<evidence type="ECO:0000256" key="1">
    <source>
        <dbReference type="ARBA" id="ARBA00023136"/>
    </source>
</evidence>
<dbReference type="CDD" id="cd00077">
    <property type="entry name" value="HDc"/>
    <property type="match status" value="1"/>
</dbReference>
<dbReference type="PROSITE" id="PS50887">
    <property type="entry name" value="GGDEF"/>
    <property type="match status" value="1"/>
</dbReference>
<evidence type="ECO:0000313" key="7">
    <source>
        <dbReference type="EMBL" id="QFR49164.1"/>
    </source>
</evidence>
<dbReference type="InterPro" id="IPR029787">
    <property type="entry name" value="Nucleotide_cyclase"/>
</dbReference>
<dbReference type="SMART" id="SM00471">
    <property type="entry name" value="HDc"/>
    <property type="match status" value="1"/>
</dbReference>
<proteinExistence type="predicted"/>
<gene>
    <name evidence="7" type="ORF">FJR48_05260</name>
</gene>
<dbReference type="InterPro" id="IPR000160">
    <property type="entry name" value="GGDEF_dom"/>
</dbReference>
<dbReference type="InterPro" id="IPR003607">
    <property type="entry name" value="HD/PDEase_dom"/>
</dbReference>
<dbReference type="PROSITE" id="PS51831">
    <property type="entry name" value="HD"/>
    <property type="match status" value="1"/>
</dbReference>
<dbReference type="InterPro" id="IPR006675">
    <property type="entry name" value="HDIG_dom"/>
</dbReference>
<dbReference type="InterPro" id="IPR037522">
    <property type="entry name" value="HD_GYP_dom"/>
</dbReference>
<dbReference type="SMART" id="SM00448">
    <property type="entry name" value="REC"/>
    <property type="match status" value="1"/>
</dbReference>
<feature type="modified residue" description="4-aspartylphosphate" evidence="2">
    <location>
        <position position="65"/>
    </location>
</feature>
<keyword evidence="2" id="KW-0597">Phosphoprotein</keyword>
<reference evidence="7 8" key="1">
    <citation type="submission" date="2019-09" db="EMBL/GenBank/DDBJ databases">
        <title>Sulfurimonas gotlandica sp. nov., a chemoautotrophic and psychrotolerant epsilonproteobacterium isolated from a pelagic redoxcline, and an emended description of the genus Sulfurimonas.</title>
        <authorList>
            <person name="Wang S."/>
            <person name="Jiang L."/>
            <person name="Shao S."/>
        </authorList>
    </citation>
    <scope>NUCLEOTIDE SEQUENCE [LARGE SCALE GENOMIC DNA]</scope>
    <source>
        <strain evidence="7 8">GYSZ_1</strain>
    </source>
</reference>
<dbReference type="PANTHER" id="PTHR45228:SF4">
    <property type="entry name" value="LIPOPROTEIN"/>
    <property type="match status" value="1"/>
</dbReference>
<evidence type="ECO:0000256" key="2">
    <source>
        <dbReference type="PROSITE-ProRule" id="PRU00169"/>
    </source>
</evidence>
<dbReference type="Gene3D" id="3.30.70.270">
    <property type="match status" value="1"/>
</dbReference>
<dbReference type="Pfam" id="PF00072">
    <property type="entry name" value="Response_reg"/>
    <property type="match status" value="1"/>
</dbReference>
<dbReference type="OrthoDB" id="5514345at2"/>
<dbReference type="CDD" id="cd17536">
    <property type="entry name" value="REC_YesN-like"/>
    <property type="match status" value="1"/>
</dbReference>
<dbReference type="NCBIfam" id="TIGR00254">
    <property type="entry name" value="GGDEF"/>
    <property type="match status" value="1"/>
</dbReference>
<dbReference type="PROSITE" id="PS50110">
    <property type="entry name" value="RESPONSE_REGULATORY"/>
    <property type="match status" value="1"/>
</dbReference>
<dbReference type="InterPro" id="IPR043128">
    <property type="entry name" value="Rev_trsase/Diguanyl_cyclase"/>
</dbReference>
<dbReference type="GO" id="GO:0000160">
    <property type="term" value="P:phosphorelay signal transduction system"/>
    <property type="evidence" value="ECO:0007669"/>
    <property type="project" value="InterPro"/>
</dbReference>
<feature type="domain" description="HD-GYP" evidence="6">
    <location>
        <begin position="164"/>
        <end position="359"/>
    </location>
</feature>
<dbReference type="EMBL" id="CP043617">
    <property type="protein sequence ID" value="QFR49164.1"/>
    <property type="molecule type" value="Genomic_DNA"/>
</dbReference>
<dbReference type="Pfam" id="PF00990">
    <property type="entry name" value="GGDEF"/>
    <property type="match status" value="1"/>
</dbReference>
<evidence type="ECO:0000259" key="6">
    <source>
        <dbReference type="PROSITE" id="PS51832"/>
    </source>
</evidence>
<dbReference type="Pfam" id="PF13487">
    <property type="entry name" value="HD_5"/>
    <property type="match status" value="1"/>
</dbReference>
<dbReference type="InterPro" id="IPR006674">
    <property type="entry name" value="HD_domain"/>
</dbReference>
<dbReference type="SUPFAM" id="SSF52172">
    <property type="entry name" value="CheY-like"/>
    <property type="match status" value="1"/>
</dbReference>
<name>A0A5P8P0F9_9BACT</name>
<feature type="domain" description="HD" evidence="5">
    <location>
        <begin position="186"/>
        <end position="308"/>
    </location>
</feature>
<accession>A0A5P8P0F9</accession>
<dbReference type="NCBIfam" id="TIGR00277">
    <property type="entry name" value="HDIG"/>
    <property type="match status" value="1"/>
</dbReference>
<protein>
    <submittedName>
        <fullName evidence="7">Response regulator</fullName>
    </submittedName>
</protein>
<dbReference type="Proteomes" id="UP000326944">
    <property type="component" value="Chromosome"/>
</dbReference>
<dbReference type="KEGG" id="sulg:FJR48_05260"/>
<dbReference type="RefSeq" id="WP_152307107.1">
    <property type="nucleotide sequence ID" value="NZ_CP043617.1"/>
</dbReference>
<evidence type="ECO:0000259" key="3">
    <source>
        <dbReference type="PROSITE" id="PS50110"/>
    </source>
</evidence>
<dbReference type="PANTHER" id="PTHR45228">
    <property type="entry name" value="CYCLIC DI-GMP PHOSPHODIESTERASE TM_0186-RELATED"/>
    <property type="match status" value="1"/>
</dbReference>
<dbReference type="InterPro" id="IPR001789">
    <property type="entry name" value="Sig_transdc_resp-reg_receiver"/>
</dbReference>
<evidence type="ECO:0000259" key="4">
    <source>
        <dbReference type="PROSITE" id="PS50887"/>
    </source>
</evidence>
<dbReference type="AlphaFoldDB" id="A0A5P8P0F9"/>
<keyword evidence="1" id="KW-0472">Membrane</keyword>
<dbReference type="PROSITE" id="PS51832">
    <property type="entry name" value="HD_GYP"/>
    <property type="match status" value="1"/>
</dbReference>